<proteinExistence type="predicted"/>
<accession>A0A370HIN4</accession>
<evidence type="ECO:0000313" key="2">
    <source>
        <dbReference type="Proteomes" id="UP000254925"/>
    </source>
</evidence>
<comment type="caution">
    <text evidence="1">The sequence shown here is derived from an EMBL/GenBank/DDBJ whole genome shotgun (WGS) entry which is preliminary data.</text>
</comment>
<name>A0A370HIN4_9HYPH</name>
<sequence>MEDWQGRTREPITEERLEKALNVLAEIVREHGPAHAPLLESMEQELATFRRLRQTIGENNAKAQPPGLAHKAA</sequence>
<dbReference type="EMBL" id="QQBB01000006">
    <property type="protein sequence ID" value="RDI57815.1"/>
    <property type="molecule type" value="Genomic_DNA"/>
</dbReference>
<reference evidence="1 2" key="1">
    <citation type="submission" date="2018-07" db="EMBL/GenBank/DDBJ databases">
        <title>Genomic Encyclopedia of Type Strains, Phase IV (KMG-IV): sequencing the most valuable type-strain genomes for metagenomic binning, comparative biology and taxonomic classification.</title>
        <authorList>
            <person name="Goeker M."/>
        </authorList>
    </citation>
    <scope>NUCLEOTIDE SEQUENCE [LARGE SCALE GENOMIC DNA]</scope>
    <source>
        <strain evidence="1 2">DSM 14364</strain>
    </source>
</reference>
<dbReference type="AlphaFoldDB" id="A0A370HIN4"/>
<keyword evidence="2" id="KW-1185">Reference proteome</keyword>
<gene>
    <name evidence="1" type="ORF">DES45_106129</name>
</gene>
<protein>
    <submittedName>
        <fullName evidence="1">Uncharacterized protein</fullName>
    </submittedName>
</protein>
<dbReference type="OrthoDB" id="8021300at2"/>
<dbReference type="Proteomes" id="UP000254925">
    <property type="component" value="Unassembled WGS sequence"/>
</dbReference>
<evidence type="ECO:0000313" key="1">
    <source>
        <dbReference type="EMBL" id="RDI57815.1"/>
    </source>
</evidence>
<organism evidence="1 2">
    <name type="scientific">Microvirga subterranea</name>
    <dbReference type="NCBI Taxonomy" id="186651"/>
    <lineage>
        <taxon>Bacteria</taxon>
        <taxon>Pseudomonadati</taxon>
        <taxon>Pseudomonadota</taxon>
        <taxon>Alphaproteobacteria</taxon>
        <taxon>Hyphomicrobiales</taxon>
        <taxon>Methylobacteriaceae</taxon>
        <taxon>Microvirga</taxon>
    </lineage>
</organism>
<dbReference type="RefSeq" id="WP_114771051.1">
    <property type="nucleotide sequence ID" value="NZ_QQBB01000006.1"/>
</dbReference>